<keyword evidence="3 6" id="KW-0378">Hydrolase</keyword>
<gene>
    <name evidence="9" type="ORF">GPY61_19180</name>
</gene>
<evidence type="ECO:0000259" key="8">
    <source>
        <dbReference type="Pfam" id="PF01435"/>
    </source>
</evidence>
<keyword evidence="5 6" id="KW-0482">Metalloprotease</keyword>
<name>A0A7X3G1N6_9BURK</name>
<keyword evidence="4 6" id="KW-0862">Zinc</keyword>
<evidence type="ECO:0000256" key="3">
    <source>
        <dbReference type="ARBA" id="ARBA00022801"/>
    </source>
</evidence>
<dbReference type="CDD" id="cd07331">
    <property type="entry name" value="M48C_Oma1_like"/>
    <property type="match status" value="1"/>
</dbReference>
<dbReference type="Pfam" id="PF01435">
    <property type="entry name" value="Peptidase_M48"/>
    <property type="match status" value="1"/>
</dbReference>
<comment type="caution">
    <text evidence="9">The sequence shown here is derived from an EMBL/GenBank/DDBJ whole genome shotgun (WGS) entry which is preliminary data.</text>
</comment>
<evidence type="ECO:0000256" key="4">
    <source>
        <dbReference type="ARBA" id="ARBA00022833"/>
    </source>
</evidence>
<accession>A0A7X3G1N6</accession>
<feature type="chain" id="PRO_5030862071" evidence="7">
    <location>
        <begin position="25"/>
        <end position="309"/>
    </location>
</feature>
<organism evidence="9 10">
    <name type="scientific">Massilia cellulosiltytica</name>
    <dbReference type="NCBI Taxonomy" id="2683234"/>
    <lineage>
        <taxon>Bacteria</taxon>
        <taxon>Pseudomonadati</taxon>
        <taxon>Pseudomonadota</taxon>
        <taxon>Betaproteobacteria</taxon>
        <taxon>Burkholderiales</taxon>
        <taxon>Oxalobacteraceae</taxon>
        <taxon>Telluria group</taxon>
        <taxon>Massilia</taxon>
    </lineage>
</organism>
<proteinExistence type="inferred from homology"/>
<dbReference type="Proteomes" id="UP000443353">
    <property type="component" value="Unassembled WGS sequence"/>
</dbReference>
<dbReference type="Gene3D" id="3.30.2010.10">
    <property type="entry name" value="Metalloproteases ('zincins'), catalytic domain"/>
    <property type="match status" value="1"/>
</dbReference>
<dbReference type="PANTHER" id="PTHR22726:SF1">
    <property type="entry name" value="METALLOENDOPEPTIDASE OMA1, MITOCHONDRIAL"/>
    <property type="match status" value="1"/>
</dbReference>
<evidence type="ECO:0000256" key="5">
    <source>
        <dbReference type="ARBA" id="ARBA00023049"/>
    </source>
</evidence>
<comment type="similarity">
    <text evidence="6">Belongs to the peptidase M48 family.</text>
</comment>
<comment type="cofactor">
    <cofactor evidence="6">
        <name>Zn(2+)</name>
        <dbReference type="ChEBI" id="CHEBI:29105"/>
    </cofactor>
    <text evidence="6">Binds 1 zinc ion per subunit.</text>
</comment>
<keyword evidence="10" id="KW-1185">Reference proteome</keyword>
<reference evidence="9 10" key="1">
    <citation type="submission" date="2019-12" db="EMBL/GenBank/DDBJ databases">
        <authorList>
            <person name="Li C."/>
            <person name="Zhao J."/>
        </authorList>
    </citation>
    <scope>NUCLEOTIDE SEQUENCE [LARGE SCALE GENOMIC DNA]</scope>
    <source>
        <strain evidence="9 10">NEAU-DD11</strain>
    </source>
</reference>
<dbReference type="PANTHER" id="PTHR22726">
    <property type="entry name" value="METALLOENDOPEPTIDASE OMA1"/>
    <property type="match status" value="1"/>
</dbReference>
<dbReference type="InterPro" id="IPR051156">
    <property type="entry name" value="Mito/Outer_Membr_Metalloprot"/>
</dbReference>
<dbReference type="RefSeq" id="WP_160409731.1">
    <property type="nucleotide sequence ID" value="NZ_CP168562.1"/>
</dbReference>
<evidence type="ECO:0000256" key="1">
    <source>
        <dbReference type="ARBA" id="ARBA00022670"/>
    </source>
</evidence>
<evidence type="ECO:0000256" key="2">
    <source>
        <dbReference type="ARBA" id="ARBA00022723"/>
    </source>
</evidence>
<sequence length="309" mass="33501">MNRLFKHGAAVLLALSVATPGAYAARAQDDRPNQDQVVQDGIAVKPLKRNSIGGVWRDIAAPEDAINQQSAQQYLALMSKAKQEGALVPESDPRVQRLRAIAKRIIPNTARWNPDAQQWKWQVNLLQSGEVNAFCMPGGRIAFYTGIIDKLRLTDDEIAAVMGHEIAHALREHGRDRQSKAAATGLASQLGGAALSAWLGVDVRGATNAAGQLLVLKFSRDEEREADLVGLDIAARSGYDPRAGIALWNKMAALNQSGAPIELLSTHPGGSDRIEQIDSHMNVLLPLYARSKGTSVDRLPPYRSNVAQR</sequence>
<feature type="signal peptide" evidence="7">
    <location>
        <begin position="1"/>
        <end position="24"/>
    </location>
</feature>
<keyword evidence="1 6" id="KW-0645">Protease</keyword>
<evidence type="ECO:0000256" key="7">
    <source>
        <dbReference type="SAM" id="SignalP"/>
    </source>
</evidence>
<keyword evidence="2" id="KW-0479">Metal-binding</keyword>
<evidence type="ECO:0000313" key="9">
    <source>
        <dbReference type="EMBL" id="MVW62061.1"/>
    </source>
</evidence>
<dbReference type="EMBL" id="WSES01000005">
    <property type="protein sequence ID" value="MVW62061.1"/>
    <property type="molecule type" value="Genomic_DNA"/>
</dbReference>
<dbReference type="GO" id="GO:0046872">
    <property type="term" value="F:metal ion binding"/>
    <property type="evidence" value="ECO:0007669"/>
    <property type="project" value="UniProtKB-KW"/>
</dbReference>
<evidence type="ECO:0000256" key="6">
    <source>
        <dbReference type="RuleBase" id="RU003983"/>
    </source>
</evidence>
<dbReference type="AlphaFoldDB" id="A0A7X3G1N6"/>
<dbReference type="GO" id="GO:0016020">
    <property type="term" value="C:membrane"/>
    <property type="evidence" value="ECO:0007669"/>
    <property type="project" value="TreeGrafter"/>
</dbReference>
<dbReference type="GO" id="GO:0004222">
    <property type="term" value="F:metalloendopeptidase activity"/>
    <property type="evidence" value="ECO:0007669"/>
    <property type="project" value="InterPro"/>
</dbReference>
<dbReference type="InterPro" id="IPR001915">
    <property type="entry name" value="Peptidase_M48"/>
</dbReference>
<evidence type="ECO:0000313" key="10">
    <source>
        <dbReference type="Proteomes" id="UP000443353"/>
    </source>
</evidence>
<feature type="domain" description="Peptidase M48" evidence="8">
    <location>
        <begin position="96"/>
        <end position="279"/>
    </location>
</feature>
<protein>
    <submittedName>
        <fullName evidence="9">M48 family metalloprotease</fullName>
    </submittedName>
</protein>
<keyword evidence="7" id="KW-0732">Signal</keyword>
<dbReference type="GO" id="GO:0051603">
    <property type="term" value="P:proteolysis involved in protein catabolic process"/>
    <property type="evidence" value="ECO:0007669"/>
    <property type="project" value="TreeGrafter"/>
</dbReference>